<gene>
    <name evidence="2" type="ORF">FDP41_007508</name>
</gene>
<reference evidence="2 3" key="1">
    <citation type="journal article" date="2019" name="Sci. Rep.">
        <title>Nanopore sequencing improves the draft genome of the human pathogenic amoeba Naegleria fowleri.</title>
        <authorList>
            <person name="Liechti N."/>
            <person name="Schurch N."/>
            <person name="Bruggmann R."/>
            <person name="Wittwer M."/>
        </authorList>
    </citation>
    <scope>NUCLEOTIDE SEQUENCE [LARGE SCALE GENOMIC DNA]</scope>
    <source>
        <strain evidence="2 3">ATCC 30894</strain>
    </source>
</reference>
<protein>
    <recommendedName>
        <fullName evidence="1">F-box domain-containing protein</fullName>
    </recommendedName>
</protein>
<keyword evidence="3" id="KW-1185">Reference proteome</keyword>
<dbReference type="Pfam" id="PF12937">
    <property type="entry name" value="F-box-like"/>
    <property type="match status" value="1"/>
</dbReference>
<sequence length="228" mass="27052">MIIQEDRKVLWRELPFEIVVDHIFQYLDELWLFRNARRVCREWNCVITGIRLDELNEKKQQQHYSTLGFKKLDGVDLKQNMSQLQAFYNCCKKGYFRNVRELNMGGWNDEYMERDERLTDLFNFLPNLTKLDVSCKPTLFNNNFGSVGCQALLEAYLQHLSYLNMNCCRLDGEAFSRLSLLYTVQYLHLSQTRLTEWSCCSFLSRGPLLEYVKELDLSKNGNVCYVMI</sequence>
<dbReference type="Gene3D" id="1.20.1280.50">
    <property type="match status" value="1"/>
</dbReference>
<dbReference type="Gene3D" id="3.80.10.10">
    <property type="entry name" value="Ribonuclease Inhibitor"/>
    <property type="match status" value="1"/>
</dbReference>
<feature type="domain" description="F-box" evidence="1">
    <location>
        <begin position="11"/>
        <end position="48"/>
    </location>
</feature>
<evidence type="ECO:0000313" key="3">
    <source>
        <dbReference type="Proteomes" id="UP000444721"/>
    </source>
</evidence>
<dbReference type="Proteomes" id="UP000444721">
    <property type="component" value="Unassembled WGS sequence"/>
</dbReference>
<dbReference type="InterPro" id="IPR001810">
    <property type="entry name" value="F-box_dom"/>
</dbReference>
<dbReference type="SUPFAM" id="SSF81383">
    <property type="entry name" value="F-box domain"/>
    <property type="match status" value="1"/>
</dbReference>
<name>A0A6A5CAQ0_NAEFO</name>
<proteinExistence type="predicted"/>
<comment type="caution">
    <text evidence="2">The sequence shown here is derived from an EMBL/GenBank/DDBJ whole genome shotgun (WGS) entry which is preliminary data.</text>
</comment>
<dbReference type="VEuPathDB" id="AmoebaDB:FDP41_007508"/>
<dbReference type="EMBL" id="VFQX01000003">
    <property type="protein sequence ID" value="KAF0984331.1"/>
    <property type="molecule type" value="Genomic_DNA"/>
</dbReference>
<evidence type="ECO:0000313" key="2">
    <source>
        <dbReference type="EMBL" id="KAF0984331.1"/>
    </source>
</evidence>
<organism evidence="2 3">
    <name type="scientific">Naegleria fowleri</name>
    <name type="common">Brain eating amoeba</name>
    <dbReference type="NCBI Taxonomy" id="5763"/>
    <lineage>
        <taxon>Eukaryota</taxon>
        <taxon>Discoba</taxon>
        <taxon>Heterolobosea</taxon>
        <taxon>Tetramitia</taxon>
        <taxon>Eutetramitia</taxon>
        <taxon>Vahlkampfiidae</taxon>
        <taxon>Naegleria</taxon>
    </lineage>
</organism>
<dbReference type="InterPro" id="IPR036047">
    <property type="entry name" value="F-box-like_dom_sf"/>
</dbReference>
<dbReference type="OrthoDB" id="10472160at2759"/>
<evidence type="ECO:0000259" key="1">
    <source>
        <dbReference type="Pfam" id="PF12937"/>
    </source>
</evidence>
<dbReference type="AlphaFoldDB" id="A0A6A5CAQ0"/>
<dbReference type="InterPro" id="IPR032675">
    <property type="entry name" value="LRR_dom_sf"/>
</dbReference>
<dbReference type="SUPFAM" id="SSF52047">
    <property type="entry name" value="RNI-like"/>
    <property type="match status" value="1"/>
</dbReference>
<dbReference type="GeneID" id="68114726"/>
<dbReference type="VEuPathDB" id="AmoebaDB:NF0001730"/>
<accession>A0A6A5CAQ0</accession>
<dbReference type="RefSeq" id="XP_044569044.1">
    <property type="nucleotide sequence ID" value="XM_044711261.1"/>
</dbReference>